<dbReference type="SUPFAM" id="SSF52777">
    <property type="entry name" value="CoA-dependent acyltransferases"/>
    <property type="match status" value="1"/>
</dbReference>
<dbReference type="InterPro" id="IPR023213">
    <property type="entry name" value="CAT-like_dom_sf"/>
</dbReference>
<dbReference type="EMBL" id="JALBWM010000088">
    <property type="protein sequence ID" value="MCO1335879.1"/>
    <property type="molecule type" value="Genomic_DNA"/>
</dbReference>
<gene>
    <name evidence="1" type="ORF">MO867_16205</name>
</gene>
<name>A0A9X2J6W9_9GAMM</name>
<dbReference type="RefSeq" id="WP_252471007.1">
    <property type="nucleotide sequence ID" value="NZ_JALBWM010000088.1"/>
</dbReference>
<evidence type="ECO:0000313" key="1">
    <source>
        <dbReference type="EMBL" id="MCO1335879.1"/>
    </source>
</evidence>
<comment type="caution">
    <text evidence="1">The sequence shown here is derived from an EMBL/GenBank/DDBJ whole genome shotgun (WGS) entry which is preliminary data.</text>
</comment>
<evidence type="ECO:0008006" key="3">
    <source>
        <dbReference type="Google" id="ProtNLM"/>
    </source>
</evidence>
<dbReference type="PANTHER" id="PTHR28037:SF1">
    <property type="entry name" value="ALCOHOL O-ACETYLTRANSFERASE 1-RELATED"/>
    <property type="match status" value="1"/>
</dbReference>
<dbReference type="AlphaFoldDB" id="A0A9X2J6W9"/>
<dbReference type="Proteomes" id="UP001139028">
    <property type="component" value="Unassembled WGS sequence"/>
</dbReference>
<reference evidence="1" key="1">
    <citation type="journal article" date="2022" name="Arch. Microbiol.">
        <title>Microbulbifer okhotskensis sp. nov., isolated from a deep bottom sediment of the Okhotsk Sea.</title>
        <authorList>
            <person name="Romanenko L."/>
            <person name="Kurilenko V."/>
            <person name="Otstavnykh N."/>
            <person name="Velansky P."/>
            <person name="Isaeva M."/>
            <person name="Mikhailov V."/>
        </authorList>
    </citation>
    <scope>NUCLEOTIDE SEQUENCE</scope>
    <source>
        <strain evidence="1">OS29</strain>
    </source>
</reference>
<accession>A0A9X2J6W9</accession>
<sequence length="435" mass="49238">MKKAKPFRKLGAQEALFVELTEKSNGAVQLAVFFRICKSLSVEELMKGMEYLHNLHPMLRSRVEKNPHPYWFCDVGFQAIPIEIKHDALPLNYQEEFKRLGGKILELDKYSYRFTVYVNEHGNVKWVAFMVSHAAMDGRSLLLLVRDLDRYLRGDSGYKSTAPIMKKSVVEYVSSIKHLKKPQAAISGDNYPSPKWAVEQAVNASLRRGCSIYRILPKESYDHLYLLSKRENVQITSIYNAIAIIAARSLPGFRSTAELMQPINAQFLCKRQIDPDVIGACTTTLTISLSSNETSLDLLSLAHLIQKKIYLQFRSGNFFESPLVPDYNFVEIEHLAKDFSTAKDYFPSGICVSNVGDIIAYTGPMTFIDFGVVMTVQTHGAHPIMLVTCTINGEGVFVFGYCEPLVSKESALRYVRKYMKILSDFSESNDLHANH</sequence>
<dbReference type="Gene3D" id="3.30.559.10">
    <property type="entry name" value="Chloramphenicol acetyltransferase-like domain"/>
    <property type="match status" value="1"/>
</dbReference>
<dbReference type="InterPro" id="IPR052058">
    <property type="entry name" value="Alcohol_O-acetyltransferase"/>
</dbReference>
<organism evidence="1 2">
    <name type="scientific">Microbulbifer okhotskensis</name>
    <dbReference type="NCBI Taxonomy" id="2926617"/>
    <lineage>
        <taxon>Bacteria</taxon>
        <taxon>Pseudomonadati</taxon>
        <taxon>Pseudomonadota</taxon>
        <taxon>Gammaproteobacteria</taxon>
        <taxon>Cellvibrionales</taxon>
        <taxon>Microbulbiferaceae</taxon>
        <taxon>Microbulbifer</taxon>
    </lineage>
</organism>
<evidence type="ECO:0000313" key="2">
    <source>
        <dbReference type="Proteomes" id="UP001139028"/>
    </source>
</evidence>
<protein>
    <recommendedName>
        <fullName evidence="3">Condensation domain-containing protein</fullName>
    </recommendedName>
</protein>
<keyword evidence="2" id="KW-1185">Reference proteome</keyword>
<proteinExistence type="predicted"/>
<dbReference type="PANTHER" id="PTHR28037">
    <property type="entry name" value="ALCOHOL O-ACETYLTRANSFERASE 1-RELATED"/>
    <property type="match status" value="1"/>
</dbReference>